<dbReference type="Gene3D" id="1.20.930.10">
    <property type="entry name" value="Conserved domain common to transcription factors TFIIS, elongin A, CRSP70"/>
    <property type="match status" value="1"/>
</dbReference>
<keyword evidence="1" id="KW-0539">Nucleus</keyword>
<comment type="subcellular location">
    <subcellularLocation>
        <location evidence="1">Nucleus</location>
    </subcellularLocation>
</comment>
<gene>
    <name evidence="4" type="ORF">WR25_14017</name>
</gene>
<dbReference type="AlphaFoldDB" id="A0A2A2KVF9"/>
<dbReference type="GO" id="GO:0005634">
    <property type="term" value="C:nucleus"/>
    <property type="evidence" value="ECO:0007669"/>
    <property type="project" value="UniProtKB-SubCell"/>
</dbReference>
<evidence type="ECO:0000256" key="2">
    <source>
        <dbReference type="SAM" id="MobiDB-lite"/>
    </source>
</evidence>
<dbReference type="OrthoDB" id="10622472at2759"/>
<reference evidence="4 5" key="1">
    <citation type="journal article" date="2017" name="Curr. Biol.">
        <title>Genome architecture and evolution of a unichromosomal asexual nematode.</title>
        <authorList>
            <person name="Fradin H."/>
            <person name="Zegar C."/>
            <person name="Gutwein M."/>
            <person name="Lucas J."/>
            <person name="Kovtun M."/>
            <person name="Corcoran D."/>
            <person name="Baugh L.R."/>
            <person name="Kiontke K."/>
            <person name="Gunsalus K."/>
            <person name="Fitch D.H."/>
            <person name="Piano F."/>
        </authorList>
    </citation>
    <scope>NUCLEOTIDE SEQUENCE [LARGE SCALE GENOMIC DNA]</scope>
    <source>
        <strain evidence="4">PF1309</strain>
    </source>
</reference>
<dbReference type="SUPFAM" id="SSF47676">
    <property type="entry name" value="Conserved domain common to transcription factors TFIIS, elongin A, CRSP70"/>
    <property type="match status" value="1"/>
</dbReference>
<dbReference type="EMBL" id="LIAE01007639">
    <property type="protein sequence ID" value="PAV77934.1"/>
    <property type="molecule type" value="Genomic_DNA"/>
</dbReference>
<organism evidence="4 5">
    <name type="scientific">Diploscapter pachys</name>
    <dbReference type="NCBI Taxonomy" id="2018661"/>
    <lineage>
        <taxon>Eukaryota</taxon>
        <taxon>Metazoa</taxon>
        <taxon>Ecdysozoa</taxon>
        <taxon>Nematoda</taxon>
        <taxon>Chromadorea</taxon>
        <taxon>Rhabditida</taxon>
        <taxon>Rhabditina</taxon>
        <taxon>Rhabditomorpha</taxon>
        <taxon>Rhabditoidea</taxon>
        <taxon>Rhabditidae</taxon>
        <taxon>Diploscapter</taxon>
    </lineage>
</organism>
<evidence type="ECO:0000313" key="5">
    <source>
        <dbReference type="Proteomes" id="UP000218231"/>
    </source>
</evidence>
<accession>A0A2A2KVF9</accession>
<proteinExistence type="predicted"/>
<name>A0A2A2KVF9_9BILA</name>
<feature type="region of interest" description="Disordered" evidence="2">
    <location>
        <begin position="230"/>
        <end position="270"/>
    </location>
</feature>
<feature type="compositionally biased region" description="Basic residues" evidence="2">
    <location>
        <begin position="231"/>
        <end position="240"/>
    </location>
</feature>
<dbReference type="InterPro" id="IPR035441">
    <property type="entry name" value="TFIIS/LEDGF_dom_sf"/>
</dbReference>
<dbReference type="Pfam" id="PF08711">
    <property type="entry name" value="Med26"/>
    <property type="match status" value="1"/>
</dbReference>
<comment type="caution">
    <text evidence="4">The sequence shown here is derived from an EMBL/GenBank/DDBJ whole genome shotgun (WGS) entry which is preliminary data.</text>
</comment>
<dbReference type="InterPro" id="IPR017923">
    <property type="entry name" value="TFIIS_N"/>
</dbReference>
<feature type="domain" description="TFIIS N-terminal" evidence="3">
    <location>
        <begin position="11"/>
        <end position="86"/>
    </location>
</feature>
<dbReference type="Proteomes" id="UP000218231">
    <property type="component" value="Unassembled WGS sequence"/>
</dbReference>
<evidence type="ECO:0000313" key="4">
    <source>
        <dbReference type="EMBL" id="PAV77934.1"/>
    </source>
</evidence>
<evidence type="ECO:0000256" key="1">
    <source>
        <dbReference type="PROSITE-ProRule" id="PRU00649"/>
    </source>
</evidence>
<dbReference type="PROSITE" id="PS51319">
    <property type="entry name" value="TFIIS_N"/>
    <property type="match status" value="1"/>
</dbReference>
<protein>
    <recommendedName>
        <fullName evidence="3">TFIIS N-terminal domain-containing protein</fullName>
    </recommendedName>
</protein>
<sequence length="297" mass="34192">MTFSPQDPMESSVDTYIDKINLALSSLKYKYEREDALTLLEKVPMTFDRLVATEAGKKITQMFRSSRFAERAAALHEKWMQIVDAELQKKWPELKRMFFTGPQVRELDRLQRKFEREHPEFVAPVDGIQASSQLTISSRRNTAGIDDFMASSSSSSMMPLRLLEKSMSDDVSPSADRRTPNVYDNEQWYSAAGLHTPSLPIGGSLDEEQMLEYMDEDEIEEYKIKMANSKPIRKRGRPKKSTSVAAPANQGNRSIFDRTDEKPTKRDPDFKPGYYYVRRVSLRTHSYSAHAHMSRKI</sequence>
<keyword evidence="5" id="KW-1185">Reference proteome</keyword>
<feature type="compositionally biased region" description="Polar residues" evidence="2">
    <location>
        <begin position="241"/>
        <end position="253"/>
    </location>
</feature>
<feature type="compositionally biased region" description="Basic and acidic residues" evidence="2">
    <location>
        <begin position="255"/>
        <end position="270"/>
    </location>
</feature>
<evidence type="ECO:0000259" key="3">
    <source>
        <dbReference type="PROSITE" id="PS51319"/>
    </source>
</evidence>